<dbReference type="AlphaFoldDB" id="A0A0S7C0K6"/>
<organism evidence="2">
    <name type="scientific">Lentimicrobium saccharophilum</name>
    <dbReference type="NCBI Taxonomy" id="1678841"/>
    <lineage>
        <taxon>Bacteria</taxon>
        <taxon>Pseudomonadati</taxon>
        <taxon>Bacteroidota</taxon>
        <taxon>Bacteroidia</taxon>
        <taxon>Bacteroidales</taxon>
        <taxon>Lentimicrobiaceae</taxon>
        <taxon>Lentimicrobium</taxon>
    </lineage>
</organism>
<proteinExistence type="predicted"/>
<feature type="transmembrane region" description="Helical" evidence="1">
    <location>
        <begin position="54"/>
        <end position="75"/>
    </location>
</feature>
<name>A0A0S7C0K6_9BACT</name>
<evidence type="ECO:0000313" key="3">
    <source>
        <dbReference type="Proteomes" id="UP000053091"/>
    </source>
</evidence>
<feature type="transmembrane region" description="Helical" evidence="1">
    <location>
        <begin position="25"/>
        <end position="42"/>
    </location>
</feature>
<evidence type="ECO:0000256" key="1">
    <source>
        <dbReference type="SAM" id="Phobius"/>
    </source>
</evidence>
<evidence type="ECO:0000313" key="2">
    <source>
        <dbReference type="EMBL" id="GAP42656.1"/>
    </source>
</evidence>
<dbReference type="EMBL" id="DF968182">
    <property type="protein sequence ID" value="GAP42656.1"/>
    <property type="molecule type" value="Genomic_DNA"/>
</dbReference>
<gene>
    <name evidence="2" type="ORF">TBC1_11788</name>
</gene>
<protein>
    <submittedName>
        <fullName evidence="2">Uncharacterized protein</fullName>
    </submittedName>
</protein>
<keyword evidence="1" id="KW-1133">Transmembrane helix</keyword>
<accession>A0A0S7C0K6</accession>
<keyword evidence="1" id="KW-0812">Transmembrane</keyword>
<sequence length="83" mass="9597">MNCLKAVILAEQLKSPPNDRHLKTIILKALAFTLLMSLWNYWMSNNYDGFHASIRTIIFQALGGGILFGIFSYFFDRPEKQQE</sequence>
<keyword evidence="1" id="KW-0472">Membrane</keyword>
<dbReference type="Proteomes" id="UP000053091">
    <property type="component" value="Unassembled WGS sequence"/>
</dbReference>
<keyword evidence="3" id="KW-1185">Reference proteome</keyword>
<dbReference type="STRING" id="1678841.TBC1_11788"/>
<reference evidence="2" key="1">
    <citation type="journal article" date="2015" name="Genome Announc.">
        <title>Draft Genome Sequence of Bacteroidales Strain TBC1, a Novel Isolate from a Methanogenic Wastewater Treatment System.</title>
        <authorList>
            <person name="Tourlousse D.M."/>
            <person name="Matsuura N."/>
            <person name="Sun L."/>
            <person name="Toyonaga M."/>
            <person name="Kuroda K."/>
            <person name="Ohashi A."/>
            <person name="Cruz R."/>
            <person name="Yamaguchi T."/>
            <person name="Sekiguchi Y."/>
        </authorList>
    </citation>
    <scope>NUCLEOTIDE SEQUENCE [LARGE SCALE GENOMIC DNA]</scope>
    <source>
        <strain evidence="2">TBC1</strain>
    </source>
</reference>